<dbReference type="OrthoDB" id="4079943at2759"/>
<gene>
    <name evidence="1" type="ORF">ATY40_BA7502516</name>
</gene>
<keyword evidence="2" id="KW-1185">Reference proteome</keyword>
<evidence type="ECO:0000313" key="2">
    <source>
        <dbReference type="Proteomes" id="UP000094565"/>
    </source>
</evidence>
<accession>A0A1B2JC40</accession>
<evidence type="ECO:0000313" key="1">
    <source>
        <dbReference type="EMBL" id="ANZ75614.1"/>
    </source>
</evidence>
<sequence length="275" mass="31327">MTSQGFLDLPLELASIVIEQVDSRTLCQVLKSNRQMRSLSLEHMNSKLKNILGAHQENLFISVFSPQSVESDQVCTYETSCVISQVHSGTVSVVGSKPNEVNEKTLSILNSKLSELKQMDQMYPMHRQMVAGYNDATISTYQLGGIRSTRRLMTNDNEEFVAKDSKLEDNFKNVPMMTLLVDEECDYIKFHFSVSIKCADSETMHKVIDISKSVSKLETSGEVHCDGIKVAYKLHRGEILPPRSPYDYEMNCKYQLEFQEFEINNCYLMEMVDSL</sequence>
<reference evidence="1 2" key="1">
    <citation type="submission" date="2016-02" db="EMBL/GenBank/DDBJ databases">
        <title>Comparative genomic and transcriptomic foundation for Pichia pastoris.</title>
        <authorList>
            <person name="Love K.R."/>
            <person name="Shah K.A."/>
            <person name="Whittaker C.A."/>
            <person name="Wu J."/>
            <person name="Bartlett M.C."/>
            <person name="Ma D."/>
            <person name="Leeson R.L."/>
            <person name="Priest M."/>
            <person name="Young S.K."/>
            <person name="Love J.C."/>
        </authorList>
    </citation>
    <scope>NUCLEOTIDE SEQUENCE [LARGE SCALE GENOMIC DNA]</scope>
    <source>
        <strain evidence="1 2">ATCC 28485</strain>
    </source>
</reference>
<dbReference type="AlphaFoldDB" id="A0A1B2JC40"/>
<name>A0A1B2JC40_PICPA</name>
<dbReference type="Proteomes" id="UP000094565">
    <property type="component" value="Chromosome 2"/>
</dbReference>
<dbReference type="EMBL" id="CP014585">
    <property type="protein sequence ID" value="ANZ75614.1"/>
    <property type="molecule type" value="Genomic_DNA"/>
</dbReference>
<proteinExistence type="predicted"/>
<organism evidence="1 2">
    <name type="scientific">Komagataella pastoris</name>
    <name type="common">Yeast</name>
    <name type="synonym">Pichia pastoris</name>
    <dbReference type="NCBI Taxonomy" id="4922"/>
    <lineage>
        <taxon>Eukaryota</taxon>
        <taxon>Fungi</taxon>
        <taxon>Dikarya</taxon>
        <taxon>Ascomycota</taxon>
        <taxon>Saccharomycotina</taxon>
        <taxon>Pichiomycetes</taxon>
        <taxon>Pichiales</taxon>
        <taxon>Pichiaceae</taxon>
        <taxon>Komagataella</taxon>
    </lineage>
</organism>
<protein>
    <submittedName>
        <fullName evidence="1">BA75_02516T0</fullName>
    </submittedName>
</protein>